<accession>A0A8H5ZUI8</accession>
<dbReference type="InterPro" id="IPR001279">
    <property type="entry name" value="Metallo-B-lactamas"/>
</dbReference>
<comment type="similarity">
    <text evidence="1">Belongs to the short-chain dehydrogenases/reductases (SDR) family.</text>
</comment>
<dbReference type="SUPFAM" id="SSF56281">
    <property type="entry name" value="Metallo-hydrolase/oxidoreductase"/>
    <property type="match status" value="1"/>
</dbReference>
<dbReference type="PROSITE" id="PS00061">
    <property type="entry name" value="ADH_SHORT"/>
    <property type="match status" value="1"/>
</dbReference>
<sequence>MISNPHPQPRPTLRESTGYACPDTTWSPETCTLIYSEREAVLVDTGITIDQNKELIEWIEATAPGRKLSFIYITHGHADHFLGLPLLLQHFPEAQAVATEGTVRHIEQQISEPYFSSTWVAFFPGGQLYTPQQPPKALPKDNKFVLGNRWTFEAVECGHSDTFDSTILWVPDLRLAVCGDVVYGDVHQMLLEANTPEKRQEWIRAIEKVEALDPIYVVPGHRKADEMDGVWHLESTKQYIRDFIDVLEKKPQTVTDVFSSMVAKYPYRFNPMVLGWGCAGAHMSGEVPLVECSSGGAGHHIALELASRGWRVFATARSTKSLSTLEEKGIETFELDVTKAESIDSLKDEIVHRTGGKLDMLFNNAGIMYEAPAIEADATCIRNMFDTNVFGLFDMVKAFTPLLLSCNGTKYTPPVIINTASVLARLPFVFSSAYNASKAAVATYSDTLRIELEPLGIKVVTLFMGEVSTKLMSPDNVSFVPGSLYSDVLEGTKERSRNHADNSMSPEIFARQVVDQILTQSPELGKGEYMWKGTNAWVVWLLNAVGWRKIFDGLVKRMVGLDNQQIQKAILQKARASVSRASDV</sequence>
<evidence type="ECO:0000313" key="6">
    <source>
        <dbReference type="Proteomes" id="UP000541154"/>
    </source>
</evidence>
<dbReference type="GO" id="GO:0005811">
    <property type="term" value="C:lipid droplet"/>
    <property type="evidence" value="ECO:0007669"/>
    <property type="project" value="TreeGrafter"/>
</dbReference>
<dbReference type="Gene3D" id="3.60.15.10">
    <property type="entry name" value="Ribonuclease Z/Hydroxyacylglutathione hydrolase-like"/>
    <property type="match status" value="1"/>
</dbReference>
<dbReference type="GO" id="GO:0044550">
    <property type="term" value="P:secondary metabolite biosynthetic process"/>
    <property type="evidence" value="ECO:0007669"/>
    <property type="project" value="UniProtKB-ARBA"/>
</dbReference>
<evidence type="ECO:0000256" key="2">
    <source>
        <dbReference type="ARBA" id="ARBA00022857"/>
    </source>
</evidence>
<evidence type="ECO:0000256" key="3">
    <source>
        <dbReference type="ARBA" id="ARBA00023002"/>
    </source>
</evidence>
<dbReference type="Proteomes" id="UP000541154">
    <property type="component" value="Unassembled WGS sequence"/>
</dbReference>
<dbReference type="InterPro" id="IPR020904">
    <property type="entry name" value="Sc_DH/Rdtase_CS"/>
</dbReference>
<protein>
    <recommendedName>
        <fullName evidence="4">Metallo-beta-lactamase domain-containing protein</fullName>
    </recommendedName>
</protein>
<reference evidence="5 6" key="1">
    <citation type="submission" date="2019-04" db="EMBL/GenBank/DDBJ databases">
        <title>Aspergillus burnettii sp. nov., novel species from soil in southeast Queensland.</title>
        <authorList>
            <person name="Gilchrist C.L.M."/>
            <person name="Pitt J.I."/>
            <person name="Lange L."/>
            <person name="Lacey H.J."/>
            <person name="Vuong D."/>
            <person name="Midgley D.J."/>
            <person name="Greenfield P."/>
            <person name="Bradbury M."/>
            <person name="Lacey E."/>
            <person name="Busk P.K."/>
            <person name="Pilgaard B."/>
            <person name="Chooi Y.H."/>
            <person name="Piggott A.M."/>
        </authorList>
    </citation>
    <scope>NUCLEOTIDE SEQUENCE [LARGE SCALE GENOMIC DNA]</scope>
    <source>
        <strain evidence="5 6">FRR 5400</strain>
    </source>
</reference>
<evidence type="ECO:0000259" key="4">
    <source>
        <dbReference type="SMART" id="SM00849"/>
    </source>
</evidence>
<dbReference type="PANTHER" id="PTHR44169:SF6">
    <property type="entry name" value="NADPH-DEPENDENT 1-ACYLDIHYDROXYACETONE PHOSPHATE REDUCTASE"/>
    <property type="match status" value="1"/>
</dbReference>
<keyword evidence="3" id="KW-0560">Oxidoreductase</keyword>
<feature type="domain" description="Metallo-beta-lactamase" evidence="4">
    <location>
        <begin position="28"/>
        <end position="221"/>
    </location>
</feature>
<dbReference type="InterPro" id="IPR036291">
    <property type="entry name" value="NAD(P)-bd_dom_sf"/>
</dbReference>
<organism evidence="5 6">
    <name type="scientific">Petromyces alliaceus</name>
    <name type="common">Aspergillus alliaceus</name>
    <dbReference type="NCBI Taxonomy" id="209559"/>
    <lineage>
        <taxon>Eukaryota</taxon>
        <taxon>Fungi</taxon>
        <taxon>Dikarya</taxon>
        <taxon>Ascomycota</taxon>
        <taxon>Pezizomycotina</taxon>
        <taxon>Eurotiomycetes</taxon>
        <taxon>Eurotiomycetidae</taxon>
        <taxon>Eurotiales</taxon>
        <taxon>Aspergillaceae</taxon>
        <taxon>Aspergillus</taxon>
        <taxon>Aspergillus subgen. Circumdati</taxon>
    </lineage>
</organism>
<dbReference type="InterPro" id="IPR002347">
    <property type="entry name" value="SDR_fam"/>
</dbReference>
<dbReference type="GO" id="GO:0005783">
    <property type="term" value="C:endoplasmic reticulum"/>
    <property type="evidence" value="ECO:0007669"/>
    <property type="project" value="TreeGrafter"/>
</dbReference>
<dbReference type="GO" id="GO:0019433">
    <property type="term" value="P:triglyceride catabolic process"/>
    <property type="evidence" value="ECO:0007669"/>
    <property type="project" value="TreeGrafter"/>
</dbReference>
<dbReference type="Pfam" id="PF00106">
    <property type="entry name" value="adh_short"/>
    <property type="match status" value="1"/>
</dbReference>
<dbReference type="GO" id="GO:0004806">
    <property type="term" value="F:triacylglycerol lipase activity"/>
    <property type="evidence" value="ECO:0007669"/>
    <property type="project" value="TreeGrafter"/>
</dbReference>
<name>A0A8H5ZUI8_PETAA</name>
<proteinExistence type="inferred from homology"/>
<dbReference type="SUPFAM" id="SSF51735">
    <property type="entry name" value="NAD(P)-binding Rossmann-fold domains"/>
    <property type="match status" value="1"/>
</dbReference>
<dbReference type="EMBL" id="SPNV01000440">
    <property type="protein sequence ID" value="KAF5855400.1"/>
    <property type="molecule type" value="Genomic_DNA"/>
</dbReference>
<dbReference type="Gene3D" id="3.40.50.720">
    <property type="entry name" value="NAD(P)-binding Rossmann-like Domain"/>
    <property type="match status" value="1"/>
</dbReference>
<dbReference type="Pfam" id="PF00753">
    <property type="entry name" value="Lactamase_B"/>
    <property type="match status" value="1"/>
</dbReference>
<dbReference type="SMART" id="SM00849">
    <property type="entry name" value="Lactamase_B"/>
    <property type="match status" value="1"/>
</dbReference>
<keyword evidence="6" id="KW-1185">Reference proteome</keyword>
<comment type="caution">
    <text evidence="5">The sequence shown here is derived from an EMBL/GenBank/DDBJ whole genome shotgun (WGS) entry which is preliminary data.</text>
</comment>
<dbReference type="PRINTS" id="PR00080">
    <property type="entry name" value="SDRFAMILY"/>
</dbReference>
<dbReference type="InterPro" id="IPR036866">
    <property type="entry name" value="RibonucZ/Hydroxyglut_hydro"/>
</dbReference>
<dbReference type="CDD" id="cd07739">
    <property type="entry name" value="metallo-hydrolase-like_MBL-fold"/>
    <property type="match status" value="1"/>
</dbReference>
<evidence type="ECO:0000256" key="1">
    <source>
        <dbReference type="ARBA" id="ARBA00006484"/>
    </source>
</evidence>
<dbReference type="GO" id="GO:0000140">
    <property type="term" value="F:acylglycerone-phosphate reductase (NADP+) activity"/>
    <property type="evidence" value="ECO:0007669"/>
    <property type="project" value="TreeGrafter"/>
</dbReference>
<dbReference type="AlphaFoldDB" id="A0A8H5ZUI8"/>
<dbReference type="GO" id="GO:0006654">
    <property type="term" value="P:phosphatidic acid biosynthetic process"/>
    <property type="evidence" value="ECO:0007669"/>
    <property type="project" value="TreeGrafter"/>
</dbReference>
<dbReference type="PANTHER" id="PTHR44169">
    <property type="entry name" value="NADPH-DEPENDENT 1-ACYLDIHYDROXYACETONE PHOSPHATE REDUCTASE"/>
    <property type="match status" value="1"/>
</dbReference>
<dbReference type="PRINTS" id="PR00081">
    <property type="entry name" value="GDHRDH"/>
</dbReference>
<keyword evidence="2" id="KW-0521">NADP</keyword>
<evidence type="ECO:0000313" key="5">
    <source>
        <dbReference type="EMBL" id="KAF5855400.1"/>
    </source>
</evidence>
<gene>
    <name evidence="5" type="ORF">ETB97_009311</name>
</gene>